<evidence type="ECO:0000256" key="1">
    <source>
        <dbReference type="SAM" id="SignalP"/>
    </source>
</evidence>
<evidence type="ECO:0000313" key="3">
    <source>
        <dbReference type="Proteomes" id="UP000006764"/>
    </source>
</evidence>
<evidence type="ECO:0000313" key="2">
    <source>
        <dbReference type="EMBL" id="AJD46578.1"/>
    </source>
</evidence>
<protein>
    <recommendedName>
        <fullName evidence="4">Outer membrane protein beta-barrel domain-containing protein</fullName>
    </recommendedName>
</protein>
<reference evidence="2 3" key="1">
    <citation type="journal article" date="2012" name="J. Bacteriol.">
        <title>Genome sequence of an alkane-degrading bacterium, Alcanivorax pacificus type strain W11-5, isolated from deep sea sediment.</title>
        <authorList>
            <person name="Lai Q."/>
            <person name="Shao Z."/>
        </authorList>
    </citation>
    <scope>NUCLEOTIDE SEQUENCE [LARGE SCALE GENOMIC DNA]</scope>
    <source>
        <strain evidence="2 3">W11-5</strain>
    </source>
</reference>
<dbReference type="SUPFAM" id="SSF56935">
    <property type="entry name" value="Porins"/>
    <property type="match status" value="1"/>
</dbReference>
<dbReference type="HOGENOM" id="CLU_1507576_0_0_6"/>
<dbReference type="Proteomes" id="UP000006764">
    <property type="component" value="Chromosome"/>
</dbReference>
<evidence type="ECO:0008006" key="4">
    <source>
        <dbReference type="Google" id="ProtNLM"/>
    </source>
</evidence>
<sequence>MKLRSVIAAACLALPAMSVAEINYTYVQGTYQVWTEEKVHKWLIKGSYQVNDSLYLTAEDGGIFDFRNASVGFIAPMNNLHLYGQLGLGDSGDGLNPILEGGARLAAGDAMELRGAIRYMPEVYAANGPAPGVTDDEELLFIVEANYFASEKISLVGGLSIPTEADGMILELGARYNF</sequence>
<gene>
    <name evidence="2" type="ORF">S7S_00770</name>
</gene>
<dbReference type="AlphaFoldDB" id="A0A0B4XJ37"/>
<dbReference type="OrthoDB" id="9822459at2"/>
<dbReference type="EMBL" id="CP004387">
    <property type="protein sequence ID" value="AJD46578.1"/>
    <property type="molecule type" value="Genomic_DNA"/>
</dbReference>
<keyword evidence="3" id="KW-1185">Reference proteome</keyword>
<dbReference type="KEGG" id="apac:S7S_00770"/>
<accession>A0A0B4XJ37</accession>
<name>A0A0B4XJ37_9GAMM</name>
<feature type="chain" id="PRO_5002111225" description="Outer membrane protein beta-barrel domain-containing protein" evidence="1">
    <location>
        <begin position="21"/>
        <end position="178"/>
    </location>
</feature>
<dbReference type="RefSeq" id="WP_008740079.1">
    <property type="nucleotide sequence ID" value="NZ_CP004387.1"/>
</dbReference>
<organism evidence="2 3">
    <name type="scientific">Isoalcanivorax pacificus W11-5</name>
    <dbReference type="NCBI Taxonomy" id="391936"/>
    <lineage>
        <taxon>Bacteria</taxon>
        <taxon>Pseudomonadati</taxon>
        <taxon>Pseudomonadota</taxon>
        <taxon>Gammaproteobacteria</taxon>
        <taxon>Oceanospirillales</taxon>
        <taxon>Alcanivoracaceae</taxon>
        <taxon>Isoalcanivorax</taxon>
    </lineage>
</organism>
<feature type="signal peptide" evidence="1">
    <location>
        <begin position="1"/>
        <end position="20"/>
    </location>
</feature>
<proteinExistence type="predicted"/>
<keyword evidence="1" id="KW-0732">Signal</keyword>